<dbReference type="PROSITE" id="PS01081">
    <property type="entry name" value="HTH_TETR_1"/>
    <property type="match status" value="1"/>
</dbReference>
<dbReference type="PANTHER" id="PTHR30055:SF234">
    <property type="entry name" value="HTH-TYPE TRANSCRIPTIONAL REGULATOR BETI"/>
    <property type="match status" value="1"/>
</dbReference>
<dbReference type="InterPro" id="IPR009057">
    <property type="entry name" value="Homeodomain-like_sf"/>
</dbReference>
<dbReference type="InterPro" id="IPR050109">
    <property type="entry name" value="HTH-type_TetR-like_transc_reg"/>
</dbReference>
<dbReference type="GO" id="GO:0000976">
    <property type="term" value="F:transcription cis-regulatory region binding"/>
    <property type="evidence" value="ECO:0007669"/>
    <property type="project" value="TreeGrafter"/>
</dbReference>
<evidence type="ECO:0000313" key="7">
    <source>
        <dbReference type="Proteomes" id="UP000198324"/>
    </source>
</evidence>
<dbReference type="RefSeq" id="WP_179216854.1">
    <property type="nucleotide sequence ID" value="NZ_FZOC01000001.1"/>
</dbReference>
<evidence type="ECO:0000259" key="5">
    <source>
        <dbReference type="PROSITE" id="PS50977"/>
    </source>
</evidence>
<dbReference type="PRINTS" id="PR00455">
    <property type="entry name" value="HTHTETR"/>
</dbReference>
<dbReference type="Gene3D" id="1.10.357.10">
    <property type="entry name" value="Tetracycline Repressor, domain 2"/>
    <property type="match status" value="1"/>
</dbReference>
<dbReference type="SUPFAM" id="SSF48498">
    <property type="entry name" value="Tetracyclin repressor-like, C-terminal domain"/>
    <property type="match status" value="1"/>
</dbReference>
<keyword evidence="3" id="KW-0804">Transcription</keyword>
<dbReference type="InterPro" id="IPR001647">
    <property type="entry name" value="HTH_TetR"/>
</dbReference>
<feature type="domain" description="HTH tetR-type" evidence="5">
    <location>
        <begin position="17"/>
        <end position="77"/>
    </location>
</feature>
<reference evidence="6 7" key="1">
    <citation type="submission" date="2017-06" db="EMBL/GenBank/DDBJ databases">
        <authorList>
            <person name="Kim H.J."/>
            <person name="Triplett B.A."/>
        </authorList>
    </citation>
    <scope>NUCLEOTIDE SEQUENCE [LARGE SCALE GENOMIC DNA]</scope>
    <source>
        <strain evidence="6 7">DSM 13116</strain>
    </source>
</reference>
<evidence type="ECO:0000256" key="1">
    <source>
        <dbReference type="ARBA" id="ARBA00023015"/>
    </source>
</evidence>
<protein>
    <submittedName>
        <fullName evidence="6">Transcriptional regulator, TetR family</fullName>
    </submittedName>
</protein>
<dbReference type="InterPro" id="IPR036271">
    <property type="entry name" value="Tet_transcr_reg_TetR-rel_C_sf"/>
</dbReference>
<dbReference type="Proteomes" id="UP000198324">
    <property type="component" value="Unassembled WGS sequence"/>
</dbReference>
<sequence>MDAPRPAPLPVFDKLAPLKQGRVLEESLAEFAEHGYHQASVNRIVARLGIAKGSLFQYFGNKEGLFRHLFARALEEIKAPLKAIRDADAGEPFPLRLRRVFVEGAAFARAHPRIWRIYRRMAAQEDFPLREALLSQLRGEALTYFRELVEGGQARGEIRADLDPRTAAFLIEAALDRALSAQDSPLLDAGHGLSSADQPLRAARLAALADTLSRGFCPPALQNADTTQAGDSHA</sequence>
<dbReference type="SUPFAM" id="SSF46689">
    <property type="entry name" value="Homeodomain-like"/>
    <property type="match status" value="1"/>
</dbReference>
<keyword evidence="1" id="KW-0805">Transcription regulation</keyword>
<dbReference type="AlphaFoldDB" id="A0A238Y219"/>
<proteinExistence type="predicted"/>
<dbReference type="InterPro" id="IPR023772">
    <property type="entry name" value="DNA-bd_HTH_TetR-type_CS"/>
</dbReference>
<dbReference type="EMBL" id="FZOC01000001">
    <property type="protein sequence ID" value="SNR65255.1"/>
    <property type="molecule type" value="Genomic_DNA"/>
</dbReference>
<organism evidence="6 7">
    <name type="scientific">Humidesulfovibrio mexicanus</name>
    <dbReference type="NCBI Taxonomy" id="147047"/>
    <lineage>
        <taxon>Bacteria</taxon>
        <taxon>Pseudomonadati</taxon>
        <taxon>Thermodesulfobacteriota</taxon>
        <taxon>Desulfovibrionia</taxon>
        <taxon>Desulfovibrionales</taxon>
        <taxon>Desulfovibrionaceae</taxon>
        <taxon>Humidesulfovibrio</taxon>
    </lineage>
</organism>
<accession>A0A238Y219</accession>
<feature type="DNA-binding region" description="H-T-H motif" evidence="4">
    <location>
        <begin position="40"/>
        <end position="59"/>
    </location>
</feature>
<evidence type="ECO:0000256" key="3">
    <source>
        <dbReference type="ARBA" id="ARBA00023163"/>
    </source>
</evidence>
<dbReference type="PANTHER" id="PTHR30055">
    <property type="entry name" value="HTH-TYPE TRANSCRIPTIONAL REGULATOR RUTR"/>
    <property type="match status" value="1"/>
</dbReference>
<dbReference type="GO" id="GO:0003700">
    <property type="term" value="F:DNA-binding transcription factor activity"/>
    <property type="evidence" value="ECO:0007669"/>
    <property type="project" value="TreeGrafter"/>
</dbReference>
<gene>
    <name evidence="6" type="ORF">SAMN04488503_0626</name>
</gene>
<evidence type="ECO:0000313" key="6">
    <source>
        <dbReference type="EMBL" id="SNR65255.1"/>
    </source>
</evidence>
<keyword evidence="2 4" id="KW-0238">DNA-binding</keyword>
<evidence type="ECO:0000256" key="2">
    <source>
        <dbReference type="ARBA" id="ARBA00023125"/>
    </source>
</evidence>
<keyword evidence="7" id="KW-1185">Reference proteome</keyword>
<name>A0A238Y219_9BACT</name>
<dbReference type="Pfam" id="PF00440">
    <property type="entry name" value="TetR_N"/>
    <property type="match status" value="1"/>
</dbReference>
<evidence type="ECO:0000256" key="4">
    <source>
        <dbReference type="PROSITE-ProRule" id="PRU00335"/>
    </source>
</evidence>
<dbReference type="PROSITE" id="PS50977">
    <property type="entry name" value="HTH_TETR_2"/>
    <property type="match status" value="1"/>
</dbReference>